<dbReference type="Pfam" id="PF00440">
    <property type="entry name" value="TetR_N"/>
    <property type="match status" value="1"/>
</dbReference>
<evidence type="ECO:0000256" key="3">
    <source>
        <dbReference type="ARBA" id="ARBA00023163"/>
    </source>
</evidence>
<protein>
    <submittedName>
        <fullName evidence="7">TetR/AcrR family transcriptional regulator</fullName>
    </submittedName>
</protein>
<keyword evidence="1" id="KW-0805">Transcription regulation</keyword>
<dbReference type="PROSITE" id="PS50977">
    <property type="entry name" value="HTH_TETR_2"/>
    <property type="match status" value="1"/>
</dbReference>
<evidence type="ECO:0000256" key="4">
    <source>
        <dbReference type="PROSITE-ProRule" id="PRU00335"/>
    </source>
</evidence>
<proteinExistence type="predicted"/>
<dbReference type="SUPFAM" id="SSF46689">
    <property type="entry name" value="Homeodomain-like"/>
    <property type="match status" value="1"/>
</dbReference>
<dbReference type="InterPro" id="IPR001647">
    <property type="entry name" value="HTH_TetR"/>
</dbReference>
<dbReference type="InterPro" id="IPR050109">
    <property type="entry name" value="HTH-type_TetR-like_transc_reg"/>
</dbReference>
<feature type="domain" description="HTH tetR-type" evidence="6">
    <location>
        <begin position="32"/>
        <end position="92"/>
    </location>
</feature>
<dbReference type="Gene3D" id="1.10.10.60">
    <property type="entry name" value="Homeodomain-like"/>
    <property type="match status" value="1"/>
</dbReference>
<dbReference type="InterPro" id="IPR036271">
    <property type="entry name" value="Tet_transcr_reg_TetR-rel_C_sf"/>
</dbReference>
<dbReference type="InterPro" id="IPR009057">
    <property type="entry name" value="Homeodomain-like_sf"/>
</dbReference>
<sequence length="310" mass="33874">MVETDEEDADLPRGIALAWGVAASPQRGPKREMSVESIVEAAVELADAEGLGAVSMAAVAARLGYTPMSLYRYVTAKDDLILLMEEEATGLPPENIGEVEGWRGRLEALYRATVQLYLTHPWMLDIQISGSPTTPNSAAWMDAGLAALSETPLSHSERLSIMLFITGQARWCGSILASYARIAREDHIDDAEIRRREDALFRRLITAEAYPALRAAIDDGVFLTASDPFAFGLARGLDGIEAYLPAAAAGIHDLPQPSSGVDDADIAFDKRFREARRGVREAEKALREARKLERIAARDARERARRARGA</sequence>
<name>A0ABP5CBR4_9MICO</name>
<dbReference type="Proteomes" id="UP001499933">
    <property type="component" value="Unassembled WGS sequence"/>
</dbReference>
<feature type="DNA-binding region" description="H-T-H motif" evidence="4">
    <location>
        <begin position="55"/>
        <end position="74"/>
    </location>
</feature>
<evidence type="ECO:0000256" key="2">
    <source>
        <dbReference type="ARBA" id="ARBA00023125"/>
    </source>
</evidence>
<accession>A0ABP5CBR4</accession>
<evidence type="ECO:0000256" key="1">
    <source>
        <dbReference type="ARBA" id="ARBA00023015"/>
    </source>
</evidence>
<reference evidence="8" key="1">
    <citation type="journal article" date="2019" name="Int. J. Syst. Evol. Microbiol.">
        <title>The Global Catalogue of Microorganisms (GCM) 10K type strain sequencing project: providing services to taxonomists for standard genome sequencing and annotation.</title>
        <authorList>
            <consortium name="The Broad Institute Genomics Platform"/>
            <consortium name="The Broad Institute Genome Sequencing Center for Infectious Disease"/>
            <person name="Wu L."/>
            <person name="Ma J."/>
        </authorList>
    </citation>
    <scope>NUCLEOTIDE SEQUENCE [LARGE SCALE GENOMIC DNA]</scope>
    <source>
        <strain evidence="8">JCM 14901</strain>
    </source>
</reference>
<evidence type="ECO:0000256" key="5">
    <source>
        <dbReference type="SAM" id="Coils"/>
    </source>
</evidence>
<evidence type="ECO:0000313" key="8">
    <source>
        <dbReference type="Proteomes" id="UP001499933"/>
    </source>
</evidence>
<organism evidence="7 8">
    <name type="scientific">Microbacterium deminutum</name>
    <dbReference type="NCBI Taxonomy" id="344164"/>
    <lineage>
        <taxon>Bacteria</taxon>
        <taxon>Bacillati</taxon>
        <taxon>Actinomycetota</taxon>
        <taxon>Actinomycetes</taxon>
        <taxon>Micrococcales</taxon>
        <taxon>Microbacteriaceae</taxon>
        <taxon>Microbacterium</taxon>
    </lineage>
</organism>
<dbReference type="EMBL" id="BAAAOG010000004">
    <property type="protein sequence ID" value="GAA1961403.1"/>
    <property type="molecule type" value="Genomic_DNA"/>
</dbReference>
<dbReference type="SUPFAM" id="SSF48498">
    <property type="entry name" value="Tetracyclin repressor-like, C-terminal domain"/>
    <property type="match status" value="1"/>
</dbReference>
<keyword evidence="5" id="KW-0175">Coiled coil</keyword>
<dbReference type="Pfam" id="PF02909">
    <property type="entry name" value="TetR_C_1"/>
    <property type="match status" value="1"/>
</dbReference>
<keyword evidence="8" id="KW-1185">Reference proteome</keyword>
<keyword evidence="2 4" id="KW-0238">DNA-binding</keyword>
<evidence type="ECO:0000313" key="7">
    <source>
        <dbReference type="EMBL" id="GAA1961403.1"/>
    </source>
</evidence>
<dbReference type="PANTHER" id="PTHR30055:SF151">
    <property type="entry name" value="TRANSCRIPTIONAL REGULATORY PROTEIN"/>
    <property type="match status" value="1"/>
</dbReference>
<keyword evidence="3" id="KW-0804">Transcription</keyword>
<dbReference type="RefSeq" id="WP_344095138.1">
    <property type="nucleotide sequence ID" value="NZ_BAAAOG010000004.1"/>
</dbReference>
<dbReference type="Gene3D" id="1.10.357.10">
    <property type="entry name" value="Tetracycline Repressor, domain 2"/>
    <property type="match status" value="1"/>
</dbReference>
<feature type="coiled-coil region" evidence="5">
    <location>
        <begin position="272"/>
        <end position="302"/>
    </location>
</feature>
<evidence type="ECO:0000259" key="6">
    <source>
        <dbReference type="PROSITE" id="PS50977"/>
    </source>
</evidence>
<gene>
    <name evidence="7" type="ORF">GCM10009776_25110</name>
</gene>
<dbReference type="PANTHER" id="PTHR30055">
    <property type="entry name" value="HTH-TYPE TRANSCRIPTIONAL REGULATOR RUTR"/>
    <property type="match status" value="1"/>
</dbReference>
<dbReference type="InterPro" id="IPR004111">
    <property type="entry name" value="Repressor_TetR_C"/>
</dbReference>
<comment type="caution">
    <text evidence="7">The sequence shown here is derived from an EMBL/GenBank/DDBJ whole genome shotgun (WGS) entry which is preliminary data.</text>
</comment>